<accession>A0A847VCI1</accession>
<organism evidence="1 2">
    <name type="scientific">Candidatus Dojkabacteria bacterium</name>
    <dbReference type="NCBI Taxonomy" id="2099670"/>
    <lineage>
        <taxon>Bacteria</taxon>
        <taxon>Candidatus Dojkabacteria</taxon>
    </lineage>
</organism>
<protein>
    <submittedName>
        <fullName evidence="1">Uncharacterized protein</fullName>
    </submittedName>
</protein>
<gene>
    <name evidence="1" type="ORF">GX888_00525</name>
</gene>
<evidence type="ECO:0000313" key="2">
    <source>
        <dbReference type="Proteomes" id="UP000564033"/>
    </source>
</evidence>
<proteinExistence type="predicted"/>
<comment type="caution">
    <text evidence="1">The sequence shown here is derived from an EMBL/GenBank/DDBJ whole genome shotgun (WGS) entry which is preliminary data.</text>
</comment>
<dbReference type="Proteomes" id="UP000564033">
    <property type="component" value="Unassembled WGS sequence"/>
</dbReference>
<dbReference type="EMBL" id="JAAZIL010000012">
    <property type="protein sequence ID" value="NLZ24223.1"/>
    <property type="molecule type" value="Genomic_DNA"/>
</dbReference>
<sequence length="352" mass="36142">MKQITRCVLGVILLISSILVTSVFFISKKVQAANLTEISVTLSRLKVSVPADQTIEFVTPTGVDGPTKTIELTYSGAQPFGMSGVVFSDIDLKVDSTGNCSSFTDKTLAGTVGSATWGVAVNNSTGTITFTPPTNATSNEIPAGSCVRILIGKNATGGTNQITNPSSADPYMVAISGAFGDRGTAAVRIITDDQIVITAEINPTLSVVISSNTCSLGVLSAELIKTCSYTVTVSTNAVSGYISTILADGRLRNTAYELTDASGGTVVKGTEEYGIGTSKSGQSVIQNTACTNNDTSSSQPASSITTSAQQFANSAGPVHEDLTTMCHLASVSGVSPAGLYSQVATVVVTAKF</sequence>
<evidence type="ECO:0000313" key="1">
    <source>
        <dbReference type="EMBL" id="NLZ24223.1"/>
    </source>
</evidence>
<reference evidence="1 2" key="1">
    <citation type="journal article" date="2020" name="Biotechnol. Biofuels">
        <title>New insights from the biogas microbiome by comprehensive genome-resolved metagenomics of nearly 1600 species originating from multiple anaerobic digesters.</title>
        <authorList>
            <person name="Campanaro S."/>
            <person name="Treu L."/>
            <person name="Rodriguez-R L.M."/>
            <person name="Kovalovszki A."/>
            <person name="Ziels R.M."/>
            <person name="Maus I."/>
            <person name="Zhu X."/>
            <person name="Kougias P.G."/>
            <person name="Basile A."/>
            <person name="Luo G."/>
            <person name="Schluter A."/>
            <person name="Konstantinidis K.T."/>
            <person name="Angelidaki I."/>
        </authorList>
    </citation>
    <scope>NUCLEOTIDE SEQUENCE [LARGE SCALE GENOMIC DNA]</scope>
    <source>
        <strain evidence="1">AS19jrsBPTG_9</strain>
    </source>
</reference>
<name>A0A847VCI1_9BACT</name>
<dbReference type="AlphaFoldDB" id="A0A847VCI1"/>